<dbReference type="InterPro" id="IPR036259">
    <property type="entry name" value="MFS_trans_sf"/>
</dbReference>
<sequence length="465" mass="48495">MSPNPSDDTSSSLSDPQAYELPLNQPATIQVGAERINDALADTSADALPKLRTRYLWAIYITQLTLFIAFIVPIAFSLAIRVAQVAPDNRDAILALAVGLPGLFVVIGTPLVGMFSDRTRSRFGRRRPWLLFGSVLGLVGSATIALTGDVAGLVIGWSVAYTGYGIAASMLGTHLGDTLPALQRGRVMGILGAISQIAPILGISVAGALVASPIGLFLLPAGIAFVGSLFFILVMRDPKVNTPRPELKLSKVFEGFYFNPRRYPNLAWVWISKACVFLAISMSGLYGVYLLTTRLGLGPADIGALLATTGLLGVVTGIVGAVGSGYLSDKLKTRKPFLVFSAIALGASMIVSGTSNSVPQYIAGGLLLSLSIGVYGAVDQALALDVLPRDTDENGRFLAIIGIGSTLPQAIGPFAAGLVLALGSGDYTVVYIVGAVVAIAGALLIIPISAGRRADLDTHSVKAMR</sequence>
<feature type="transmembrane region" description="Helical" evidence="5">
    <location>
        <begin position="92"/>
        <end position="116"/>
    </location>
</feature>
<feature type="transmembrane region" description="Helical" evidence="5">
    <location>
        <begin position="154"/>
        <end position="175"/>
    </location>
</feature>
<evidence type="ECO:0000256" key="5">
    <source>
        <dbReference type="SAM" id="Phobius"/>
    </source>
</evidence>
<feature type="transmembrane region" description="Helical" evidence="5">
    <location>
        <begin position="361"/>
        <end position="378"/>
    </location>
</feature>
<evidence type="ECO:0000256" key="3">
    <source>
        <dbReference type="ARBA" id="ARBA00022989"/>
    </source>
</evidence>
<evidence type="ECO:0000256" key="4">
    <source>
        <dbReference type="ARBA" id="ARBA00023136"/>
    </source>
</evidence>
<feature type="domain" description="Major facilitator superfamily (MFS) profile" evidence="6">
    <location>
        <begin position="58"/>
        <end position="453"/>
    </location>
</feature>
<feature type="transmembrane region" description="Helical" evidence="5">
    <location>
        <begin position="57"/>
        <end position="80"/>
    </location>
</feature>
<evidence type="ECO:0000313" key="8">
    <source>
        <dbReference type="Proteomes" id="UP000189735"/>
    </source>
</evidence>
<feature type="transmembrane region" description="Helical" evidence="5">
    <location>
        <begin position="428"/>
        <end position="446"/>
    </location>
</feature>
<keyword evidence="2 5" id="KW-0812">Transmembrane</keyword>
<comment type="subcellular location">
    <subcellularLocation>
        <location evidence="1">Cell membrane</location>
        <topology evidence="1">Multi-pass membrane protein</topology>
    </subcellularLocation>
</comment>
<dbReference type="InterPro" id="IPR020846">
    <property type="entry name" value="MFS_dom"/>
</dbReference>
<feature type="transmembrane region" description="Helical" evidence="5">
    <location>
        <begin position="187"/>
        <end position="210"/>
    </location>
</feature>
<dbReference type="PANTHER" id="PTHR23528">
    <property type="match status" value="1"/>
</dbReference>
<dbReference type="GO" id="GO:0022857">
    <property type="term" value="F:transmembrane transporter activity"/>
    <property type="evidence" value="ECO:0007669"/>
    <property type="project" value="InterPro"/>
</dbReference>
<feature type="transmembrane region" description="Helical" evidence="5">
    <location>
        <begin position="266"/>
        <end position="290"/>
    </location>
</feature>
<dbReference type="GO" id="GO:0005886">
    <property type="term" value="C:plasma membrane"/>
    <property type="evidence" value="ECO:0007669"/>
    <property type="project" value="UniProtKB-SubCell"/>
</dbReference>
<dbReference type="InterPro" id="IPR011701">
    <property type="entry name" value="MFS"/>
</dbReference>
<dbReference type="SUPFAM" id="SSF103473">
    <property type="entry name" value="MFS general substrate transporter"/>
    <property type="match status" value="1"/>
</dbReference>
<gene>
    <name evidence="7" type="ORF">SAMN06295879_0184</name>
</gene>
<keyword evidence="3 5" id="KW-1133">Transmembrane helix</keyword>
<proteinExistence type="predicted"/>
<accession>A0A1T4WSH6</accession>
<evidence type="ECO:0000259" key="6">
    <source>
        <dbReference type="PROSITE" id="PS50850"/>
    </source>
</evidence>
<feature type="transmembrane region" description="Helical" evidence="5">
    <location>
        <begin position="337"/>
        <end position="355"/>
    </location>
</feature>
<dbReference type="Gene3D" id="1.20.1250.20">
    <property type="entry name" value="MFS general substrate transporter like domains"/>
    <property type="match status" value="2"/>
</dbReference>
<dbReference type="RefSeq" id="WP_078713012.1">
    <property type="nucleotide sequence ID" value="NZ_FUYG01000001.1"/>
</dbReference>
<evidence type="ECO:0000256" key="1">
    <source>
        <dbReference type="ARBA" id="ARBA00004651"/>
    </source>
</evidence>
<evidence type="ECO:0000313" key="7">
    <source>
        <dbReference type="EMBL" id="SKA80320.1"/>
    </source>
</evidence>
<dbReference type="PROSITE" id="PS50850">
    <property type="entry name" value="MFS"/>
    <property type="match status" value="1"/>
</dbReference>
<dbReference type="EMBL" id="FUYG01000001">
    <property type="protein sequence ID" value="SKA80320.1"/>
    <property type="molecule type" value="Genomic_DNA"/>
</dbReference>
<feature type="transmembrane region" description="Helical" evidence="5">
    <location>
        <begin position="398"/>
        <end position="422"/>
    </location>
</feature>
<organism evidence="7 8">
    <name type="scientific">Agreia bicolorata</name>
    <dbReference type="NCBI Taxonomy" id="110935"/>
    <lineage>
        <taxon>Bacteria</taxon>
        <taxon>Bacillati</taxon>
        <taxon>Actinomycetota</taxon>
        <taxon>Actinomycetes</taxon>
        <taxon>Micrococcales</taxon>
        <taxon>Microbacteriaceae</taxon>
        <taxon>Agreia</taxon>
    </lineage>
</organism>
<keyword evidence="4 5" id="KW-0472">Membrane</keyword>
<dbReference type="AlphaFoldDB" id="A0A1T4WSH6"/>
<name>A0A1T4WSH6_9MICO</name>
<reference evidence="8" key="1">
    <citation type="submission" date="2017-02" db="EMBL/GenBank/DDBJ databases">
        <authorList>
            <person name="Varghese N."/>
            <person name="Submissions S."/>
        </authorList>
    </citation>
    <scope>NUCLEOTIDE SEQUENCE [LARGE SCALE GENOMIC DNA]</scope>
    <source>
        <strain evidence="8">VKM Ac-2052</strain>
    </source>
</reference>
<protein>
    <submittedName>
        <fullName evidence="7">Na+/melibiose symporter</fullName>
    </submittedName>
</protein>
<dbReference type="Proteomes" id="UP000189735">
    <property type="component" value="Unassembled WGS sequence"/>
</dbReference>
<feature type="transmembrane region" description="Helical" evidence="5">
    <location>
        <begin position="216"/>
        <end position="235"/>
    </location>
</feature>
<dbReference type="Pfam" id="PF07690">
    <property type="entry name" value="MFS_1"/>
    <property type="match status" value="1"/>
</dbReference>
<evidence type="ECO:0000256" key="2">
    <source>
        <dbReference type="ARBA" id="ARBA00022692"/>
    </source>
</evidence>
<dbReference type="PANTHER" id="PTHR23528:SF1">
    <property type="entry name" value="MAJOR FACILITATOR SUPERFAMILY (MFS) PROFILE DOMAIN-CONTAINING PROTEIN"/>
    <property type="match status" value="1"/>
</dbReference>
<feature type="transmembrane region" description="Helical" evidence="5">
    <location>
        <begin position="128"/>
        <end position="148"/>
    </location>
</feature>
<feature type="transmembrane region" description="Helical" evidence="5">
    <location>
        <begin position="302"/>
        <end position="325"/>
    </location>
</feature>